<sequence length="192" mass="21494">MDIGSPKHHGYVGLEAEAAELSNFEPQLIPGLLQTEAYTRALAKVLPGAKEEDVERQVRVRMLRQERLRHEHPLKMWAIVDEAVLRRAWGGRAVMEEQLEHLLEASAWPNVVLQVLPFDIDGHPAIAGSFAVLSFPEATDLGVAYLDARGGLFLDEAADVAWYRELFDHLRARAAAPERTQTLIRKAAKELT</sequence>
<proteinExistence type="predicted"/>
<dbReference type="OrthoDB" id="4285266at2"/>
<dbReference type="AlphaFoldDB" id="A0A1H3IZZ2"/>
<evidence type="ECO:0000259" key="1">
    <source>
        <dbReference type="Pfam" id="PF19054"/>
    </source>
</evidence>
<accession>A0A1H3IZZ2</accession>
<reference evidence="3" key="1">
    <citation type="submission" date="2016-10" db="EMBL/GenBank/DDBJ databases">
        <authorList>
            <person name="Varghese N."/>
            <person name="Submissions S."/>
        </authorList>
    </citation>
    <scope>NUCLEOTIDE SEQUENCE [LARGE SCALE GENOMIC DNA]</scope>
    <source>
        <strain evidence="3">CGMCC 4.3530</strain>
    </source>
</reference>
<dbReference type="Proteomes" id="UP000199529">
    <property type="component" value="Unassembled WGS sequence"/>
</dbReference>
<keyword evidence="3" id="KW-1185">Reference proteome</keyword>
<evidence type="ECO:0000313" key="2">
    <source>
        <dbReference type="EMBL" id="SDY32484.1"/>
    </source>
</evidence>
<organism evidence="2 3">
    <name type="scientific">Saccharopolyspora shandongensis</name>
    <dbReference type="NCBI Taxonomy" id="418495"/>
    <lineage>
        <taxon>Bacteria</taxon>
        <taxon>Bacillati</taxon>
        <taxon>Actinomycetota</taxon>
        <taxon>Actinomycetes</taxon>
        <taxon>Pseudonocardiales</taxon>
        <taxon>Pseudonocardiaceae</taxon>
        <taxon>Saccharopolyspora</taxon>
    </lineage>
</organism>
<dbReference type="RefSeq" id="WP_143061085.1">
    <property type="nucleotide sequence ID" value="NZ_FNOK01000024.1"/>
</dbReference>
<gene>
    <name evidence="2" type="ORF">SAMN05216215_102459</name>
</gene>
<protein>
    <recommendedName>
        <fullName evidence="1">DUF5753 domain-containing protein</fullName>
    </recommendedName>
</protein>
<name>A0A1H3IZZ2_9PSEU</name>
<dbReference type="STRING" id="418495.SAMN05216215_102459"/>
<feature type="domain" description="DUF5753" evidence="1">
    <location>
        <begin position="11"/>
        <end position="186"/>
    </location>
</feature>
<evidence type="ECO:0000313" key="3">
    <source>
        <dbReference type="Proteomes" id="UP000199529"/>
    </source>
</evidence>
<dbReference type="EMBL" id="FNOK01000024">
    <property type="protein sequence ID" value="SDY32484.1"/>
    <property type="molecule type" value="Genomic_DNA"/>
</dbReference>
<dbReference type="Pfam" id="PF19054">
    <property type="entry name" value="DUF5753"/>
    <property type="match status" value="1"/>
</dbReference>
<dbReference type="InterPro" id="IPR043917">
    <property type="entry name" value="DUF5753"/>
</dbReference>